<reference evidence="1 2" key="1">
    <citation type="submission" date="2019-03" db="EMBL/GenBank/DDBJ databases">
        <title>First draft genome of Liparis tanakae, snailfish: a comprehensive survey of snailfish specific genes.</title>
        <authorList>
            <person name="Kim W."/>
            <person name="Song I."/>
            <person name="Jeong J.-H."/>
            <person name="Kim D."/>
            <person name="Kim S."/>
            <person name="Ryu S."/>
            <person name="Song J.Y."/>
            <person name="Lee S.K."/>
        </authorList>
    </citation>
    <scope>NUCLEOTIDE SEQUENCE [LARGE SCALE GENOMIC DNA]</scope>
    <source>
        <tissue evidence="1">Muscle</tissue>
    </source>
</reference>
<evidence type="ECO:0000313" key="1">
    <source>
        <dbReference type="EMBL" id="TNN85069.1"/>
    </source>
</evidence>
<protein>
    <submittedName>
        <fullName evidence="1">Uncharacterized protein</fullName>
    </submittedName>
</protein>
<dbReference type="EMBL" id="SRLO01000023">
    <property type="protein sequence ID" value="TNN85069.1"/>
    <property type="molecule type" value="Genomic_DNA"/>
</dbReference>
<gene>
    <name evidence="1" type="ORF">EYF80_004723</name>
</gene>
<comment type="caution">
    <text evidence="1">The sequence shown here is derived from an EMBL/GenBank/DDBJ whole genome shotgun (WGS) entry which is preliminary data.</text>
</comment>
<dbReference type="Proteomes" id="UP000314294">
    <property type="component" value="Unassembled WGS sequence"/>
</dbReference>
<proteinExistence type="predicted"/>
<organism evidence="1 2">
    <name type="scientific">Liparis tanakae</name>
    <name type="common">Tanaka's snailfish</name>
    <dbReference type="NCBI Taxonomy" id="230148"/>
    <lineage>
        <taxon>Eukaryota</taxon>
        <taxon>Metazoa</taxon>
        <taxon>Chordata</taxon>
        <taxon>Craniata</taxon>
        <taxon>Vertebrata</taxon>
        <taxon>Euteleostomi</taxon>
        <taxon>Actinopterygii</taxon>
        <taxon>Neopterygii</taxon>
        <taxon>Teleostei</taxon>
        <taxon>Neoteleostei</taxon>
        <taxon>Acanthomorphata</taxon>
        <taxon>Eupercaria</taxon>
        <taxon>Perciformes</taxon>
        <taxon>Cottioidei</taxon>
        <taxon>Cottales</taxon>
        <taxon>Liparidae</taxon>
        <taxon>Liparis</taxon>
    </lineage>
</organism>
<accession>A0A4Z2J4C8</accession>
<dbReference type="AlphaFoldDB" id="A0A4Z2J4C8"/>
<evidence type="ECO:0000313" key="2">
    <source>
        <dbReference type="Proteomes" id="UP000314294"/>
    </source>
</evidence>
<sequence>MATTSAVACSQPDIRDWDNPMGYETGVMIRGLRHISTTLMVGRSLGCSFIRHLDGVRQVSTACGECVGQPLLKQLKASDELSGLQDDRVGKLVSHRLLSDRLRVFGLAAHVSVEVRHVDQLRDAGLSGRLGNLLRDVHEDILKEEVPVHRERPVDHISTKKTSSSKHCCRYSTGGGASSLTFGDDDMVQLPLLDFGDGGRRQNGRGAATCREERNIVFHPHDGLL</sequence>
<keyword evidence="2" id="KW-1185">Reference proteome</keyword>
<name>A0A4Z2J4C8_9TELE</name>